<keyword evidence="2" id="KW-1185">Reference proteome</keyword>
<gene>
    <name evidence="1" type="ORF">FIBSPDRAFT_948035</name>
</gene>
<accession>A0A166RCY3</accession>
<protein>
    <submittedName>
        <fullName evidence="1">Uncharacterized protein</fullName>
    </submittedName>
</protein>
<dbReference type="Proteomes" id="UP000076532">
    <property type="component" value="Unassembled WGS sequence"/>
</dbReference>
<organism evidence="1 2">
    <name type="scientific">Athelia psychrophila</name>
    <dbReference type="NCBI Taxonomy" id="1759441"/>
    <lineage>
        <taxon>Eukaryota</taxon>
        <taxon>Fungi</taxon>
        <taxon>Dikarya</taxon>
        <taxon>Basidiomycota</taxon>
        <taxon>Agaricomycotina</taxon>
        <taxon>Agaricomycetes</taxon>
        <taxon>Agaricomycetidae</taxon>
        <taxon>Atheliales</taxon>
        <taxon>Atheliaceae</taxon>
        <taxon>Athelia</taxon>
    </lineage>
</organism>
<dbReference type="EMBL" id="KV417505">
    <property type="protein sequence ID" value="KZP28148.1"/>
    <property type="molecule type" value="Genomic_DNA"/>
</dbReference>
<evidence type="ECO:0000313" key="1">
    <source>
        <dbReference type="EMBL" id="KZP28148.1"/>
    </source>
</evidence>
<reference evidence="1 2" key="1">
    <citation type="journal article" date="2016" name="Mol. Biol. Evol.">
        <title>Comparative Genomics of Early-Diverging Mushroom-Forming Fungi Provides Insights into the Origins of Lignocellulose Decay Capabilities.</title>
        <authorList>
            <person name="Nagy L.G."/>
            <person name="Riley R."/>
            <person name="Tritt A."/>
            <person name="Adam C."/>
            <person name="Daum C."/>
            <person name="Floudas D."/>
            <person name="Sun H."/>
            <person name="Yadav J.S."/>
            <person name="Pangilinan J."/>
            <person name="Larsson K.H."/>
            <person name="Matsuura K."/>
            <person name="Barry K."/>
            <person name="Labutti K."/>
            <person name="Kuo R."/>
            <person name="Ohm R.A."/>
            <person name="Bhattacharya S.S."/>
            <person name="Shirouzu T."/>
            <person name="Yoshinaga Y."/>
            <person name="Martin F.M."/>
            <person name="Grigoriev I.V."/>
            <person name="Hibbett D.S."/>
        </authorList>
    </citation>
    <scope>NUCLEOTIDE SEQUENCE [LARGE SCALE GENOMIC DNA]</scope>
    <source>
        <strain evidence="1 2">CBS 109695</strain>
    </source>
</reference>
<evidence type="ECO:0000313" key="2">
    <source>
        <dbReference type="Proteomes" id="UP000076532"/>
    </source>
</evidence>
<dbReference type="AlphaFoldDB" id="A0A166RCY3"/>
<proteinExistence type="predicted"/>
<name>A0A166RCY3_9AGAM</name>
<sequence>MALPMIWHTCPMYHMQANPGSNFDDPKKLAKLQADHQAAVKIINHIIGVHSLGLQDVQQELYIVNQYYIDASEGLIDLKCLHIIL</sequence>